<sequence length="112" mass="11729">MFSIPIGEDGISFRGYCSMFGWDGASSYISNSKCNGSPISSQSHVYASNFSRSSDLTIDVSTTTNISGTTASGSPGGASLTTDRRVGSTNELRDFLSFGPLYFDSTPKSAGP</sequence>
<feature type="region of interest" description="Disordered" evidence="1">
    <location>
        <begin position="64"/>
        <end position="84"/>
    </location>
</feature>
<evidence type="ECO:0000313" key="2">
    <source>
        <dbReference type="EMBL" id="MCD9646670.1"/>
    </source>
</evidence>
<organism evidence="2 3">
    <name type="scientific">Datura stramonium</name>
    <name type="common">Jimsonweed</name>
    <name type="synonym">Common thornapple</name>
    <dbReference type="NCBI Taxonomy" id="4076"/>
    <lineage>
        <taxon>Eukaryota</taxon>
        <taxon>Viridiplantae</taxon>
        <taxon>Streptophyta</taxon>
        <taxon>Embryophyta</taxon>
        <taxon>Tracheophyta</taxon>
        <taxon>Spermatophyta</taxon>
        <taxon>Magnoliopsida</taxon>
        <taxon>eudicotyledons</taxon>
        <taxon>Gunneridae</taxon>
        <taxon>Pentapetalae</taxon>
        <taxon>asterids</taxon>
        <taxon>lamiids</taxon>
        <taxon>Solanales</taxon>
        <taxon>Solanaceae</taxon>
        <taxon>Solanoideae</taxon>
        <taxon>Datureae</taxon>
        <taxon>Datura</taxon>
    </lineage>
</organism>
<dbReference type="Proteomes" id="UP000823775">
    <property type="component" value="Unassembled WGS sequence"/>
</dbReference>
<feature type="compositionally biased region" description="Low complexity" evidence="1">
    <location>
        <begin position="67"/>
        <end position="81"/>
    </location>
</feature>
<gene>
    <name evidence="2" type="ORF">HAX54_036697</name>
</gene>
<proteinExistence type="predicted"/>
<accession>A0ABS8VH98</accession>
<dbReference type="EMBL" id="JACEIK010004886">
    <property type="protein sequence ID" value="MCD9646670.1"/>
    <property type="molecule type" value="Genomic_DNA"/>
</dbReference>
<evidence type="ECO:0000256" key="1">
    <source>
        <dbReference type="SAM" id="MobiDB-lite"/>
    </source>
</evidence>
<evidence type="ECO:0000313" key="3">
    <source>
        <dbReference type="Proteomes" id="UP000823775"/>
    </source>
</evidence>
<name>A0ABS8VH98_DATST</name>
<comment type="caution">
    <text evidence="2">The sequence shown here is derived from an EMBL/GenBank/DDBJ whole genome shotgun (WGS) entry which is preliminary data.</text>
</comment>
<keyword evidence="3" id="KW-1185">Reference proteome</keyword>
<protein>
    <submittedName>
        <fullName evidence="2">Uncharacterized protein</fullName>
    </submittedName>
</protein>
<reference evidence="2 3" key="1">
    <citation type="journal article" date="2021" name="BMC Genomics">
        <title>Datura genome reveals duplications of psychoactive alkaloid biosynthetic genes and high mutation rate following tissue culture.</title>
        <authorList>
            <person name="Rajewski A."/>
            <person name="Carter-House D."/>
            <person name="Stajich J."/>
            <person name="Litt A."/>
        </authorList>
    </citation>
    <scope>NUCLEOTIDE SEQUENCE [LARGE SCALE GENOMIC DNA]</scope>
    <source>
        <strain evidence="2">AR-01</strain>
    </source>
</reference>